<evidence type="ECO:0000313" key="3">
    <source>
        <dbReference type="EMBL" id="SVC99218.1"/>
    </source>
</evidence>
<sequence length="112" mass="12731">MNYRTEIDGLRALAVLPVILFHAGFELFSGGFVGVDVFFVISGYLITTIIISEMAKGKFSIMNFYERRARRILPALFFVMLVCLPFAWFWLIPSDLRDFGQSLVAVSTFSFS</sequence>
<name>A0A382RQJ5_9ZZZZ</name>
<feature type="domain" description="Acyltransferase 3" evidence="2">
    <location>
        <begin position="6"/>
        <end position="104"/>
    </location>
</feature>
<evidence type="ECO:0000259" key="2">
    <source>
        <dbReference type="Pfam" id="PF01757"/>
    </source>
</evidence>
<evidence type="ECO:0000256" key="1">
    <source>
        <dbReference type="SAM" id="Phobius"/>
    </source>
</evidence>
<keyword evidence="1" id="KW-1133">Transmembrane helix</keyword>
<gene>
    <name evidence="3" type="ORF">METZ01_LOCUS352072</name>
</gene>
<dbReference type="GO" id="GO:0016020">
    <property type="term" value="C:membrane"/>
    <property type="evidence" value="ECO:0007669"/>
    <property type="project" value="TreeGrafter"/>
</dbReference>
<dbReference type="PANTHER" id="PTHR23028">
    <property type="entry name" value="ACETYLTRANSFERASE"/>
    <property type="match status" value="1"/>
</dbReference>
<dbReference type="InterPro" id="IPR002656">
    <property type="entry name" value="Acyl_transf_3_dom"/>
</dbReference>
<accession>A0A382RQJ5</accession>
<proteinExistence type="predicted"/>
<keyword evidence="1" id="KW-0472">Membrane</keyword>
<dbReference type="EMBL" id="UINC01123026">
    <property type="protein sequence ID" value="SVC99218.1"/>
    <property type="molecule type" value="Genomic_DNA"/>
</dbReference>
<dbReference type="AlphaFoldDB" id="A0A382RQJ5"/>
<organism evidence="3">
    <name type="scientific">marine metagenome</name>
    <dbReference type="NCBI Taxonomy" id="408172"/>
    <lineage>
        <taxon>unclassified sequences</taxon>
        <taxon>metagenomes</taxon>
        <taxon>ecological metagenomes</taxon>
    </lineage>
</organism>
<feature type="transmembrane region" description="Helical" evidence="1">
    <location>
        <begin position="72"/>
        <end position="92"/>
    </location>
</feature>
<feature type="transmembrane region" description="Helical" evidence="1">
    <location>
        <begin position="31"/>
        <end position="51"/>
    </location>
</feature>
<dbReference type="InterPro" id="IPR050879">
    <property type="entry name" value="Acyltransferase_3"/>
</dbReference>
<dbReference type="GO" id="GO:0009103">
    <property type="term" value="P:lipopolysaccharide biosynthetic process"/>
    <property type="evidence" value="ECO:0007669"/>
    <property type="project" value="TreeGrafter"/>
</dbReference>
<reference evidence="3" key="1">
    <citation type="submission" date="2018-05" db="EMBL/GenBank/DDBJ databases">
        <authorList>
            <person name="Lanie J.A."/>
            <person name="Ng W.-L."/>
            <person name="Kazmierczak K.M."/>
            <person name="Andrzejewski T.M."/>
            <person name="Davidsen T.M."/>
            <person name="Wayne K.J."/>
            <person name="Tettelin H."/>
            <person name="Glass J.I."/>
            <person name="Rusch D."/>
            <person name="Podicherti R."/>
            <person name="Tsui H.-C.T."/>
            <person name="Winkler M.E."/>
        </authorList>
    </citation>
    <scope>NUCLEOTIDE SEQUENCE</scope>
</reference>
<dbReference type="PANTHER" id="PTHR23028:SF53">
    <property type="entry name" value="ACYL_TRANSF_3 DOMAIN-CONTAINING PROTEIN"/>
    <property type="match status" value="1"/>
</dbReference>
<protein>
    <recommendedName>
        <fullName evidence="2">Acyltransferase 3 domain-containing protein</fullName>
    </recommendedName>
</protein>
<keyword evidence="1" id="KW-0812">Transmembrane</keyword>
<dbReference type="GO" id="GO:0016747">
    <property type="term" value="F:acyltransferase activity, transferring groups other than amino-acyl groups"/>
    <property type="evidence" value="ECO:0007669"/>
    <property type="project" value="InterPro"/>
</dbReference>
<feature type="transmembrane region" description="Helical" evidence="1">
    <location>
        <begin position="7"/>
        <end position="25"/>
    </location>
</feature>
<dbReference type="Pfam" id="PF01757">
    <property type="entry name" value="Acyl_transf_3"/>
    <property type="match status" value="1"/>
</dbReference>